<evidence type="ECO:0000313" key="9">
    <source>
        <dbReference type="EMBL" id="KAF3843254.1"/>
    </source>
</evidence>
<dbReference type="InterPro" id="IPR029071">
    <property type="entry name" value="Ubiquitin-like_domsf"/>
</dbReference>
<keyword evidence="10" id="KW-1185">Reference proteome</keyword>
<protein>
    <recommendedName>
        <fullName evidence="11">Rap guanine nucleotide exchange factor 4</fullName>
    </recommendedName>
</protein>
<organism evidence="9 10">
    <name type="scientific">Dissostichus mawsoni</name>
    <name type="common">Antarctic cod</name>
    <dbReference type="NCBI Taxonomy" id="36200"/>
    <lineage>
        <taxon>Eukaryota</taxon>
        <taxon>Metazoa</taxon>
        <taxon>Chordata</taxon>
        <taxon>Craniata</taxon>
        <taxon>Vertebrata</taxon>
        <taxon>Euteleostomi</taxon>
        <taxon>Actinopterygii</taxon>
        <taxon>Neopterygii</taxon>
        <taxon>Teleostei</taxon>
        <taxon>Neoteleostei</taxon>
        <taxon>Acanthomorphata</taxon>
        <taxon>Eupercaria</taxon>
        <taxon>Perciformes</taxon>
        <taxon>Notothenioidei</taxon>
        <taxon>Nototheniidae</taxon>
        <taxon>Dissostichus</taxon>
    </lineage>
</organism>
<comment type="caution">
    <text evidence="9">The sequence shown here is derived from an EMBL/GenBank/DDBJ whole genome shotgun (WGS) entry which is preliminary data.</text>
</comment>
<dbReference type="InterPro" id="IPR000595">
    <property type="entry name" value="cNMP-bd_dom"/>
</dbReference>
<dbReference type="Pfam" id="PF00617">
    <property type="entry name" value="RasGEF"/>
    <property type="match status" value="1"/>
</dbReference>
<dbReference type="Pfam" id="PF00027">
    <property type="entry name" value="cNMP_binding"/>
    <property type="match status" value="2"/>
</dbReference>
<feature type="domain" description="Ras-associating" evidence="8">
    <location>
        <begin position="717"/>
        <end position="796"/>
    </location>
</feature>
<dbReference type="SMART" id="SM00100">
    <property type="entry name" value="cNMP"/>
    <property type="match status" value="2"/>
</dbReference>
<reference evidence="9 10" key="1">
    <citation type="submission" date="2020-03" db="EMBL/GenBank/DDBJ databases">
        <title>Dissostichus mawsoni Genome sequencing and assembly.</title>
        <authorList>
            <person name="Park H."/>
        </authorList>
    </citation>
    <scope>NUCLEOTIDE SEQUENCE [LARGE SCALE GENOMIC DNA]</scope>
    <source>
        <strain evidence="9">DM0001</strain>
        <tissue evidence="9">Muscle</tissue>
    </source>
</reference>
<gene>
    <name evidence="9" type="ORF">F7725_002103</name>
</gene>
<evidence type="ECO:0008006" key="11">
    <source>
        <dbReference type="Google" id="ProtNLM"/>
    </source>
</evidence>
<dbReference type="Gene3D" id="1.20.870.10">
    <property type="entry name" value="Son of sevenless (SoS) protein Chain: S domain 1"/>
    <property type="match status" value="1"/>
</dbReference>
<dbReference type="PRINTS" id="PR00103">
    <property type="entry name" value="CAMPKINASE"/>
</dbReference>
<dbReference type="PANTHER" id="PTHR23113">
    <property type="entry name" value="GUANINE NUCLEOTIDE EXCHANGE FACTOR"/>
    <property type="match status" value="1"/>
</dbReference>
<dbReference type="OrthoDB" id="21144at2759"/>
<feature type="domain" description="Ras-GEF" evidence="5">
    <location>
        <begin position="821"/>
        <end position="1081"/>
    </location>
</feature>
<dbReference type="FunFam" id="1.10.10.10:FF:000096">
    <property type="entry name" value="Rap guanine nucleotide exchange factor 4"/>
    <property type="match status" value="1"/>
</dbReference>
<proteinExistence type="inferred from homology"/>
<dbReference type="InterPro" id="IPR014710">
    <property type="entry name" value="RmlC-like_jellyroll"/>
</dbReference>
<evidence type="ECO:0000259" key="8">
    <source>
        <dbReference type="PROSITE" id="PS50200"/>
    </source>
</evidence>
<dbReference type="SUPFAM" id="SSF46785">
    <property type="entry name" value="Winged helix' DNA-binding domain"/>
    <property type="match status" value="1"/>
</dbReference>
<dbReference type="PROSITE" id="PS50042">
    <property type="entry name" value="CNMP_BINDING_3"/>
    <property type="match status" value="2"/>
</dbReference>
<keyword evidence="2 3" id="KW-0344">Guanine-nucleotide releasing factor</keyword>
<dbReference type="Gene3D" id="2.60.120.10">
    <property type="entry name" value="Jelly Rolls"/>
    <property type="match status" value="2"/>
</dbReference>
<feature type="domain" description="Cyclic nucleotide-binding" evidence="6">
    <location>
        <begin position="402"/>
        <end position="479"/>
    </location>
</feature>
<dbReference type="Gene3D" id="1.10.10.10">
    <property type="entry name" value="Winged helix-like DNA-binding domain superfamily/Winged helix DNA-binding domain"/>
    <property type="match status" value="1"/>
</dbReference>
<evidence type="ECO:0000313" key="10">
    <source>
        <dbReference type="Proteomes" id="UP000518266"/>
    </source>
</evidence>
<dbReference type="SMART" id="SM00147">
    <property type="entry name" value="RasGEF"/>
    <property type="match status" value="1"/>
</dbReference>
<evidence type="ECO:0000259" key="5">
    <source>
        <dbReference type="PROSITE" id="PS50009"/>
    </source>
</evidence>
<evidence type="ECO:0000256" key="2">
    <source>
        <dbReference type="ARBA" id="ARBA00022658"/>
    </source>
</evidence>
<dbReference type="Proteomes" id="UP000518266">
    <property type="component" value="Unassembled WGS sequence"/>
</dbReference>
<evidence type="ECO:0000256" key="4">
    <source>
        <dbReference type="SAM" id="Coils"/>
    </source>
</evidence>
<dbReference type="PANTHER" id="PTHR23113:SF175">
    <property type="entry name" value="RAP GUANINE NUCLEOTIDE EXCHANGE FACTOR 4"/>
    <property type="match status" value="1"/>
</dbReference>
<dbReference type="InterPro" id="IPR018490">
    <property type="entry name" value="cNMP-bd_dom_sf"/>
</dbReference>
<dbReference type="InterPro" id="IPR023578">
    <property type="entry name" value="Ras_GEF_dom_sf"/>
</dbReference>
<dbReference type="InterPro" id="IPR008937">
    <property type="entry name" value="Ras-like_GEF"/>
</dbReference>
<keyword evidence="4" id="KW-0175">Coiled coil</keyword>
<dbReference type="InterPro" id="IPR036388">
    <property type="entry name" value="WH-like_DNA-bd_sf"/>
</dbReference>
<dbReference type="InterPro" id="IPR000159">
    <property type="entry name" value="RA_dom"/>
</dbReference>
<dbReference type="InterPro" id="IPR000591">
    <property type="entry name" value="DEP_dom"/>
</dbReference>
<dbReference type="InterPro" id="IPR001895">
    <property type="entry name" value="RASGEF_cat_dom"/>
</dbReference>
<evidence type="ECO:0000259" key="7">
    <source>
        <dbReference type="PROSITE" id="PS50186"/>
    </source>
</evidence>
<dbReference type="Gene3D" id="1.10.840.10">
    <property type="entry name" value="Ras guanine-nucleotide exchange factors catalytic domain"/>
    <property type="match status" value="1"/>
</dbReference>
<dbReference type="PROSITE" id="PS50200">
    <property type="entry name" value="RA"/>
    <property type="match status" value="1"/>
</dbReference>
<name>A0A7J5Y1F6_DISMA</name>
<dbReference type="GO" id="GO:0005085">
    <property type="term" value="F:guanyl-nucleotide exchange factor activity"/>
    <property type="evidence" value="ECO:0007669"/>
    <property type="project" value="UniProtKB-KW"/>
</dbReference>
<dbReference type="SUPFAM" id="SSF54236">
    <property type="entry name" value="Ubiquitin-like"/>
    <property type="match status" value="1"/>
</dbReference>
<dbReference type="Gene3D" id="3.10.20.90">
    <property type="entry name" value="Phosphatidylinositol 3-kinase Catalytic Subunit, Chain A, domain 1"/>
    <property type="match status" value="1"/>
</dbReference>
<dbReference type="SUPFAM" id="SSF48366">
    <property type="entry name" value="Ras GEF"/>
    <property type="match status" value="1"/>
</dbReference>
<dbReference type="Gene3D" id="1.10.8.1240">
    <property type="match status" value="1"/>
</dbReference>
<dbReference type="CDD" id="cd04437">
    <property type="entry name" value="DEP_Epac"/>
    <property type="match status" value="1"/>
</dbReference>
<dbReference type="GO" id="GO:0007265">
    <property type="term" value="P:Ras protein signal transduction"/>
    <property type="evidence" value="ECO:0007669"/>
    <property type="project" value="TreeGrafter"/>
</dbReference>
<dbReference type="PROSITE" id="PS50186">
    <property type="entry name" value="DEP"/>
    <property type="match status" value="1"/>
</dbReference>
<dbReference type="CDD" id="cd00038">
    <property type="entry name" value="CAP_ED"/>
    <property type="match status" value="2"/>
</dbReference>
<sequence>MVAAHTSSHSSESAEWIICLDKRPAERSGEDVDIILARLKNVKAFERFHPSLLQQICLCGFYVCLEKGITLYRQGDIGTSWYAVISGSLDVRVSETSSYQDAVTICTLGTGTAFGESILDNTPRHATIVTREFSELLRIEQREFRSLWEMCAEDHVETLLCYTFHLCPEATSSKYHQCMAGLLAPPSHSLKVQPNPTLDAYPRSNFSVQVPSEKILRAGKILRNAILSRAPHMIRDRKYHLKTYRQCCVGTELVDWQMQQSSCIHSRIQAVGMWQVLLEEGVLNHVDQELSFQDKYLFYRFLDDEQEDPPLPDEEERKESQEELQDTLLLLSQIGPDAHMRMILRKHPSERAADDLEIIYEELLHIKALSHLSTTVSLLSCLAILTLWSLCTHCTFLYVKRELAGVLIFESHAKAGTVLFSQGEEGTSWYIILKGSVNVVIYGKGVVCTLHEGDDFGKLALVNDSPRAASIVLRETTDVEANTVRLKEHGQDVLVLEKSHGRTSSHGASFPLQIQGDVGDSGKDSGAPPRDDTIGFTILRVRYCSACNLHHTALEDFVLMHCVFIPNTQLCPVLLAQYPFFVVKCETQLKNTSYYAPLALFVSLTAALQGSDQEKLDYTLNNKRRVIRLVMQWVAVHGDQLQQEDVPVAFLEEFLVAVSNDAESIPALRDQLAELERRVKRHTEDASVSQKKHKVLLRQFSMGDEKLQKRQPIKSIDEILLKVYCCDHTYTTIRVPVAASVREVIGAVADKLGSAEDLLLVSLSSAGEKVIFKPNDVSVFSTLSVNGRLFVCRRDQLDSLTPLPEQDGSFTALLAGFELMSSKDVAYHMTSYDWELFHCVHELELIYHTFGRQNVKKTTVNLDLFLRRFNEIQFWVITEVCLCSQLSKRVHLLKKFIKIAAHCKEYRNLNAFFAIIMGLSNPAVCRLSQTWEKLPSKFKKFYGEFENFMDPSRNHRAYRLTVSKLEPPIIPFMPLLIKGQSCLLDDPFIFNFNRLNNWSFPDMTFTHEGNKTFIDCLVNFEKMRMIANTVKIVRYCRSQPFSPDSPLASKSHPEVRTYVRQLNVIDNQRTLTQLSHGLEPRRS</sequence>
<dbReference type="GO" id="GO:0005886">
    <property type="term" value="C:plasma membrane"/>
    <property type="evidence" value="ECO:0007669"/>
    <property type="project" value="TreeGrafter"/>
</dbReference>
<dbReference type="InterPro" id="IPR036390">
    <property type="entry name" value="WH_DNA-bd_sf"/>
</dbReference>
<dbReference type="AlphaFoldDB" id="A0A7J5Y1F6"/>
<evidence type="ECO:0000256" key="1">
    <source>
        <dbReference type="ARBA" id="ARBA00010829"/>
    </source>
</evidence>
<feature type="coiled-coil region" evidence="4">
    <location>
        <begin position="665"/>
        <end position="692"/>
    </location>
</feature>
<dbReference type="CDD" id="cd00155">
    <property type="entry name" value="RasGEF"/>
    <property type="match status" value="1"/>
</dbReference>
<dbReference type="SUPFAM" id="SSF51206">
    <property type="entry name" value="cAMP-binding domain-like"/>
    <property type="match status" value="2"/>
</dbReference>
<comment type="similarity">
    <text evidence="1">Belongs to the RAPGEF2 family.</text>
</comment>
<dbReference type="InterPro" id="IPR036964">
    <property type="entry name" value="RASGEF_cat_dom_sf"/>
</dbReference>
<dbReference type="PROSITE" id="PS50009">
    <property type="entry name" value="RASGEF_CAT"/>
    <property type="match status" value="1"/>
</dbReference>
<dbReference type="EMBL" id="JAAKFY010000018">
    <property type="protein sequence ID" value="KAF3843254.1"/>
    <property type="molecule type" value="Genomic_DNA"/>
</dbReference>
<accession>A0A7J5Y1F6</accession>
<evidence type="ECO:0000256" key="3">
    <source>
        <dbReference type="PROSITE-ProRule" id="PRU00168"/>
    </source>
</evidence>
<evidence type="ECO:0000259" key="6">
    <source>
        <dbReference type="PROSITE" id="PS50042"/>
    </source>
</evidence>
<feature type="domain" description="Cyclic nucleotide-binding" evidence="6">
    <location>
        <begin position="44"/>
        <end position="147"/>
    </location>
</feature>
<dbReference type="Pfam" id="PF00610">
    <property type="entry name" value="DEP"/>
    <property type="match status" value="1"/>
</dbReference>
<dbReference type="SMART" id="SM00049">
    <property type="entry name" value="DEP"/>
    <property type="match status" value="1"/>
</dbReference>
<feature type="domain" description="DEP" evidence="7">
    <location>
        <begin position="228"/>
        <end position="303"/>
    </location>
</feature>